<evidence type="ECO:0000256" key="2">
    <source>
        <dbReference type="ARBA" id="ARBA00022692"/>
    </source>
</evidence>
<reference evidence="6" key="2">
    <citation type="journal article" date="2021" name="Microbiome">
        <title>Successional dynamics and alternative stable states in a saline activated sludge microbial community over 9 years.</title>
        <authorList>
            <person name="Wang Y."/>
            <person name="Ye J."/>
            <person name="Ju F."/>
            <person name="Liu L."/>
            <person name="Boyd J.A."/>
            <person name="Deng Y."/>
            <person name="Parks D.H."/>
            <person name="Jiang X."/>
            <person name="Yin X."/>
            <person name="Woodcroft B.J."/>
            <person name="Tyson G.W."/>
            <person name="Hugenholtz P."/>
            <person name="Polz M.F."/>
            <person name="Zhang T."/>
        </authorList>
    </citation>
    <scope>NUCLEOTIDE SEQUENCE</scope>
    <source>
        <strain evidence="6">HKST-UBA02</strain>
    </source>
</reference>
<dbReference type="EMBL" id="JAGQKY010000091">
    <property type="protein sequence ID" value="MCA9397651.1"/>
    <property type="molecule type" value="Genomic_DNA"/>
</dbReference>
<keyword evidence="4 5" id="KW-0472">Membrane</keyword>
<proteinExistence type="inferred from homology"/>
<comment type="subcellular location">
    <subcellularLocation>
        <location evidence="5">Cell membrane</location>
        <topology evidence="5">Multi-pass membrane protein</topology>
    </subcellularLocation>
    <subcellularLocation>
        <location evidence="1">Membrane</location>
        <topology evidence="1">Multi-pass membrane protein</topology>
    </subcellularLocation>
</comment>
<dbReference type="AlphaFoldDB" id="A0A955LVY2"/>
<evidence type="ECO:0000313" key="7">
    <source>
        <dbReference type="Proteomes" id="UP000699691"/>
    </source>
</evidence>
<name>A0A955LVY2_UNCKA</name>
<sequence>MSSLIGTMTGFGSSTIMLPVLLIFYSVPEALLFSAIVHVLVDIWEMEFFKQGLYWKLVLFFGLPGMLASFFGASLAVDLPEVI</sequence>
<evidence type="ECO:0000256" key="1">
    <source>
        <dbReference type="ARBA" id="ARBA00004141"/>
    </source>
</evidence>
<dbReference type="InterPro" id="IPR002781">
    <property type="entry name" value="TM_pro_TauE-like"/>
</dbReference>
<comment type="caution">
    <text evidence="6">The sequence shown here is derived from an EMBL/GenBank/DDBJ whole genome shotgun (WGS) entry which is preliminary data.</text>
</comment>
<evidence type="ECO:0000256" key="3">
    <source>
        <dbReference type="ARBA" id="ARBA00022989"/>
    </source>
</evidence>
<evidence type="ECO:0000313" key="6">
    <source>
        <dbReference type="EMBL" id="MCA9397651.1"/>
    </source>
</evidence>
<dbReference type="Pfam" id="PF01925">
    <property type="entry name" value="TauE"/>
    <property type="match status" value="1"/>
</dbReference>
<protein>
    <recommendedName>
        <fullName evidence="5">Probable membrane transporter protein</fullName>
    </recommendedName>
</protein>
<dbReference type="GO" id="GO:0005886">
    <property type="term" value="C:plasma membrane"/>
    <property type="evidence" value="ECO:0007669"/>
    <property type="project" value="UniProtKB-SubCell"/>
</dbReference>
<reference evidence="6" key="1">
    <citation type="submission" date="2020-04" db="EMBL/GenBank/DDBJ databases">
        <authorList>
            <person name="Zhang T."/>
        </authorList>
    </citation>
    <scope>NUCLEOTIDE SEQUENCE</scope>
    <source>
        <strain evidence="6">HKST-UBA02</strain>
    </source>
</reference>
<evidence type="ECO:0000256" key="5">
    <source>
        <dbReference type="RuleBase" id="RU363041"/>
    </source>
</evidence>
<evidence type="ECO:0000256" key="4">
    <source>
        <dbReference type="ARBA" id="ARBA00023136"/>
    </source>
</evidence>
<feature type="non-terminal residue" evidence="6">
    <location>
        <position position="83"/>
    </location>
</feature>
<feature type="transmembrane region" description="Helical" evidence="5">
    <location>
        <begin position="20"/>
        <end position="41"/>
    </location>
</feature>
<accession>A0A955LVY2</accession>
<organism evidence="6 7">
    <name type="scientific">candidate division WWE3 bacterium</name>
    <dbReference type="NCBI Taxonomy" id="2053526"/>
    <lineage>
        <taxon>Bacteria</taxon>
        <taxon>Katanobacteria</taxon>
    </lineage>
</organism>
<keyword evidence="2 5" id="KW-0812">Transmembrane</keyword>
<keyword evidence="3 5" id="KW-1133">Transmembrane helix</keyword>
<gene>
    <name evidence="6" type="ORF">KC573_02380</name>
</gene>
<comment type="similarity">
    <text evidence="5">Belongs to the 4-toluene sulfonate uptake permease (TSUP) (TC 2.A.102) family.</text>
</comment>
<dbReference type="Proteomes" id="UP000699691">
    <property type="component" value="Unassembled WGS sequence"/>
</dbReference>
<keyword evidence="5" id="KW-1003">Cell membrane</keyword>
<feature type="transmembrane region" description="Helical" evidence="5">
    <location>
        <begin position="53"/>
        <end position="77"/>
    </location>
</feature>